<comment type="caution">
    <text evidence="4">The sequence shown here is derived from an EMBL/GenBank/DDBJ whole genome shotgun (WGS) entry which is preliminary data.</text>
</comment>
<dbReference type="PANTHER" id="PTHR12048">
    <property type="entry name" value="CCAAT-BINDING FACTOR-RELATED"/>
    <property type="match status" value="1"/>
</dbReference>
<dbReference type="GO" id="GO:0005634">
    <property type="term" value="C:nucleus"/>
    <property type="evidence" value="ECO:0007669"/>
    <property type="project" value="TreeGrafter"/>
</dbReference>
<feature type="region of interest" description="Disordered" evidence="2">
    <location>
        <begin position="653"/>
        <end position="680"/>
    </location>
</feature>
<feature type="compositionally biased region" description="Polar residues" evidence="2">
    <location>
        <begin position="653"/>
        <end position="665"/>
    </location>
</feature>
<feature type="compositionally biased region" description="Basic residues" evidence="2">
    <location>
        <begin position="984"/>
        <end position="997"/>
    </location>
</feature>
<dbReference type="AlphaFoldDB" id="A0A1Z5K238"/>
<sequence>MGEHAGDKRRRRGRQSDDKTKHHQADTTSKSKDSSKATQQHTTLLLQLTEDAPKWYLIGKQLPERNDTIQKFDDKTKNDTPNTPAVIITKYRQQADDLFRHEIALALSNKSKDDAWMESTMRKGTLKDRIAAMSVVVAQSPVHQFHVLQQLMDMTRPTNNSRVAQLAAEALMDLWMHTYLPSQRSLIALSQRPLMRYQAQHTLSPRILLLWRFEEMIMEQYLMFLQQYLKYTLQEGLETQKIFALKSAATLLQRIPTGEQILLSLLVNKLGDPARKIAARAAHELRGILFHHPAMQPVVAREVQQTVHRPHLSPKALYHCILFLNQLEFSSRNPQSVALATSLIQTYFQLFEWAISGRTATKEYKKTKAPDDTKLNSRLLSALLTGVNRAHPYVDASHDMEQYLDALYRVVHTAPPAACTQALLLLFHLVIGVEQKEQQQQQEQKQRRNKKNRQAPVIATPLPSTPEHEARRTRFYRALYAKLIDTQLLFSGKHLTQFFNLLYKSFKYDTNERRIQACCKRLMSTIMSCPNAATVTATLYMWHEVARIHPFLQQSYAQVVQEDSEFILDGSKRDPRSALVQMENGMVSTAITDSGEVGHVNAPVWEMNLLQHHYHPSVVKFTHSLDSELGYNGDPLHDFAFGNFLDKFAYRNPKTSQRSTEQTRSAVMERHRSSTPMVPVNDRSFLQKNEVSPEDEFFFRFFEERAKRDEVKGIVRYKDTKKGKKDYDDDSQDLLDKMEQNNVDDQYDDDFDAYERAWEDDPEEEAFVDSLAESLMEDTMDMPSDLDDEDPDTEGWDDLHDDDDNQHVAKDSDDDDDEDDDDDNAKGSENDSSSSPDDHDNVDDDDDAFMDQSGDSDSEAEMPPKLVLEDGEDDEEKEDKSEDEDCVNQDDEGDDEDQEEDDDAELLFMAGGIDEDEEDDLEETVGFRSKKKSKIESSVFASAEEYEERIDESFRELRSSMPPIIQNYEDDESMEETATEAQPKSKHNKRKNNKKKR</sequence>
<evidence type="ECO:0000259" key="3">
    <source>
        <dbReference type="Pfam" id="PF03914"/>
    </source>
</evidence>
<dbReference type="Pfam" id="PF03914">
    <property type="entry name" value="CBF"/>
    <property type="match status" value="1"/>
</dbReference>
<feature type="compositionally biased region" description="Acidic residues" evidence="2">
    <location>
        <begin position="775"/>
        <end position="804"/>
    </location>
</feature>
<reference evidence="4 5" key="1">
    <citation type="journal article" date="2015" name="Plant Cell">
        <title>Oil accumulation by the oleaginous diatom Fistulifera solaris as revealed by the genome and transcriptome.</title>
        <authorList>
            <person name="Tanaka T."/>
            <person name="Maeda Y."/>
            <person name="Veluchamy A."/>
            <person name="Tanaka M."/>
            <person name="Abida H."/>
            <person name="Marechal E."/>
            <person name="Bowler C."/>
            <person name="Muto M."/>
            <person name="Sunaga Y."/>
            <person name="Tanaka M."/>
            <person name="Yoshino T."/>
            <person name="Taniguchi T."/>
            <person name="Fukuda Y."/>
            <person name="Nemoto M."/>
            <person name="Matsumoto M."/>
            <person name="Wong P.S."/>
            <person name="Aburatani S."/>
            <person name="Fujibuchi W."/>
        </authorList>
    </citation>
    <scope>NUCLEOTIDE SEQUENCE [LARGE SCALE GENOMIC DNA]</scope>
    <source>
        <strain evidence="4 5">JPCC DA0580</strain>
    </source>
</reference>
<feature type="compositionally biased region" description="Acidic residues" evidence="2">
    <location>
        <begin position="812"/>
        <end position="823"/>
    </location>
</feature>
<evidence type="ECO:0000313" key="5">
    <source>
        <dbReference type="Proteomes" id="UP000198406"/>
    </source>
</evidence>
<feature type="compositionally biased region" description="Acidic residues" evidence="2">
    <location>
        <begin position="913"/>
        <end position="923"/>
    </location>
</feature>
<accession>A0A1Z5K238</accession>
<dbReference type="PANTHER" id="PTHR12048:SF0">
    <property type="entry name" value="CCAAT_ENHANCER-BINDING PROTEIN ZETA"/>
    <property type="match status" value="1"/>
</dbReference>
<feature type="region of interest" description="Disordered" evidence="2">
    <location>
        <begin position="771"/>
        <end position="997"/>
    </location>
</feature>
<feature type="region of interest" description="Disordered" evidence="2">
    <location>
        <begin position="1"/>
        <end position="40"/>
    </location>
</feature>
<dbReference type="SUPFAM" id="SSF48371">
    <property type="entry name" value="ARM repeat"/>
    <property type="match status" value="1"/>
</dbReference>
<feature type="compositionally biased region" description="Acidic residues" evidence="2">
    <location>
        <begin position="840"/>
        <end position="860"/>
    </location>
</feature>
<dbReference type="InParanoid" id="A0A1Z5K238"/>
<feature type="compositionally biased region" description="Acidic residues" evidence="2">
    <location>
        <begin position="869"/>
        <end position="905"/>
    </location>
</feature>
<dbReference type="InterPro" id="IPR016024">
    <property type="entry name" value="ARM-type_fold"/>
</dbReference>
<gene>
    <name evidence="4" type="ORF">FisN_12Hh057</name>
</gene>
<comment type="similarity">
    <text evidence="1">Belongs to the CBF/MAK21 family.</text>
</comment>
<protein>
    <submittedName>
        <fullName evidence="4">Ribosome biogenesis protein MAK21</fullName>
    </submittedName>
</protein>
<feature type="compositionally biased region" description="Acidic residues" evidence="2">
    <location>
        <begin position="968"/>
        <end position="978"/>
    </location>
</feature>
<name>A0A1Z5K238_FISSO</name>
<dbReference type="OrthoDB" id="28947at2759"/>
<proteinExistence type="inferred from homology"/>
<dbReference type="InterPro" id="IPR005612">
    <property type="entry name" value="CCAAT-binding_factor"/>
</dbReference>
<feature type="compositionally biased region" description="Basic and acidic residues" evidence="2">
    <location>
        <begin position="14"/>
        <end position="35"/>
    </location>
</feature>
<evidence type="ECO:0000313" key="4">
    <source>
        <dbReference type="EMBL" id="GAX20212.1"/>
    </source>
</evidence>
<feature type="domain" description="CCAAT-binding factor" evidence="3">
    <location>
        <begin position="471"/>
        <end position="621"/>
    </location>
</feature>
<keyword evidence="5" id="KW-1185">Reference proteome</keyword>
<feature type="region of interest" description="Disordered" evidence="2">
    <location>
        <begin position="440"/>
        <end position="469"/>
    </location>
</feature>
<evidence type="ECO:0000256" key="2">
    <source>
        <dbReference type="SAM" id="MobiDB-lite"/>
    </source>
</evidence>
<dbReference type="InterPro" id="IPR040155">
    <property type="entry name" value="CEBPZ/Mak21-like"/>
</dbReference>
<dbReference type="Proteomes" id="UP000198406">
    <property type="component" value="Unassembled WGS sequence"/>
</dbReference>
<organism evidence="4 5">
    <name type="scientific">Fistulifera solaris</name>
    <name type="common">Oleaginous diatom</name>
    <dbReference type="NCBI Taxonomy" id="1519565"/>
    <lineage>
        <taxon>Eukaryota</taxon>
        <taxon>Sar</taxon>
        <taxon>Stramenopiles</taxon>
        <taxon>Ochrophyta</taxon>
        <taxon>Bacillariophyta</taxon>
        <taxon>Bacillariophyceae</taxon>
        <taxon>Bacillariophycidae</taxon>
        <taxon>Naviculales</taxon>
        <taxon>Naviculaceae</taxon>
        <taxon>Fistulifera</taxon>
    </lineage>
</organism>
<evidence type="ECO:0000256" key="1">
    <source>
        <dbReference type="ARBA" id="ARBA00007797"/>
    </source>
</evidence>
<dbReference type="EMBL" id="BDSP01000144">
    <property type="protein sequence ID" value="GAX20212.1"/>
    <property type="molecule type" value="Genomic_DNA"/>
</dbReference>